<comment type="caution">
    <text evidence="2">The sequence shown here is derived from an EMBL/GenBank/DDBJ whole genome shotgun (WGS) entry which is preliminary data.</text>
</comment>
<feature type="region of interest" description="Disordered" evidence="1">
    <location>
        <begin position="218"/>
        <end position="237"/>
    </location>
</feature>
<evidence type="ECO:0000256" key="1">
    <source>
        <dbReference type="SAM" id="MobiDB-lite"/>
    </source>
</evidence>
<dbReference type="RefSeq" id="WP_371949629.1">
    <property type="nucleotide sequence ID" value="NZ_JAXCEI010000005.1"/>
</dbReference>
<name>A0ABV4Q978_9ACTN</name>
<accession>A0ABV4Q978</accession>
<evidence type="ECO:0000313" key="3">
    <source>
        <dbReference type="Proteomes" id="UP001569963"/>
    </source>
</evidence>
<gene>
    <name evidence="2" type="ORF">SM611_12315</name>
</gene>
<feature type="compositionally biased region" description="Basic and acidic residues" evidence="1">
    <location>
        <begin position="219"/>
        <end position="234"/>
    </location>
</feature>
<organism evidence="2 3">
    <name type="scientific">Actinomadura monticuli</name>
    <dbReference type="NCBI Taxonomy" id="3097367"/>
    <lineage>
        <taxon>Bacteria</taxon>
        <taxon>Bacillati</taxon>
        <taxon>Actinomycetota</taxon>
        <taxon>Actinomycetes</taxon>
        <taxon>Streptosporangiales</taxon>
        <taxon>Thermomonosporaceae</taxon>
        <taxon>Actinomadura</taxon>
    </lineage>
</organism>
<proteinExistence type="predicted"/>
<evidence type="ECO:0000313" key="2">
    <source>
        <dbReference type="EMBL" id="MFA1539714.1"/>
    </source>
</evidence>
<reference evidence="2 3" key="1">
    <citation type="submission" date="2023-11" db="EMBL/GenBank/DDBJ databases">
        <title>Actinomadura monticuli sp. nov., isolated from volcanic ash.</title>
        <authorList>
            <person name="Lee S.D."/>
            <person name="Yang H."/>
            <person name="Kim I.S."/>
        </authorList>
    </citation>
    <scope>NUCLEOTIDE SEQUENCE [LARGE SCALE GENOMIC DNA]</scope>
    <source>
        <strain evidence="2 3">DLS-62</strain>
    </source>
</reference>
<protein>
    <submittedName>
        <fullName evidence="2">Uncharacterized protein</fullName>
    </submittedName>
</protein>
<keyword evidence="3" id="KW-1185">Reference proteome</keyword>
<sequence length="346" mass="36776">MKIRPRQIALYRTGDAALLERGSAVIDRAGPVPRLIVRTGDGLVVHELRRGGPLAEPAAVFPGDVRGRPIVGTGPVAPDLSHAVLVDEHSYRIVTPDGTLLWSRPAAGSEGVPVLYAQWVQPPGAEPRLWLAVNADRGVCLHLLTVAGEVVDRLAVPVDGRHLFVGLALDAGGRPVALGVRPGAVAMTFGVGRDGVLSPAMNRTLLDADPGSGFVTVGRSDDGETTDVRWHGPDGADPVTAVTCTDLPSSDMHIRPYLSGSTGGVLRDGALLLALEDTYDEIDVEVFGPERWRESSHWLVTPGRSPALIEYPDQAHAADPGPAVPLRDGTWLTHDHDTLHHWTTAP</sequence>
<dbReference type="Proteomes" id="UP001569963">
    <property type="component" value="Unassembled WGS sequence"/>
</dbReference>
<dbReference type="EMBL" id="JAXCEI010000005">
    <property type="protein sequence ID" value="MFA1539714.1"/>
    <property type="molecule type" value="Genomic_DNA"/>
</dbReference>